<dbReference type="RefSeq" id="WP_009575854.1">
    <property type="nucleotide sequence ID" value="NZ_AEIG01000042.1"/>
</dbReference>
<accession>F3L256</accession>
<reference evidence="1 2" key="1">
    <citation type="journal article" date="2011" name="J. Bacteriol.">
        <title>Genome sequence of strain IMCC3088, a proteorhodopsin-containing marine bacterium belonging to the OM60/NOR5 clade.</title>
        <authorList>
            <person name="Jang Y."/>
            <person name="Oh H.M."/>
            <person name="Kang I."/>
            <person name="Lee K."/>
            <person name="Yang S.J."/>
            <person name="Cho J.C."/>
        </authorList>
    </citation>
    <scope>NUCLEOTIDE SEQUENCE [LARGE SCALE GENOMIC DNA]</scope>
    <source>
        <strain evidence="1 2">IMCC3088</strain>
    </source>
</reference>
<dbReference type="Proteomes" id="UP000005615">
    <property type="component" value="Unassembled WGS sequence"/>
</dbReference>
<comment type="caution">
    <text evidence="1">The sequence shown here is derived from an EMBL/GenBank/DDBJ whole genome shotgun (WGS) entry which is preliminary data.</text>
</comment>
<dbReference type="AlphaFoldDB" id="F3L256"/>
<name>F3L256_9GAMM</name>
<dbReference type="EMBL" id="AEIG01000042">
    <property type="protein sequence ID" value="EGG29581.1"/>
    <property type="molecule type" value="Genomic_DNA"/>
</dbReference>
<organism evidence="1 2">
    <name type="scientific">Aequoribacter fuscus</name>
    <dbReference type="NCBI Taxonomy" id="2518989"/>
    <lineage>
        <taxon>Bacteria</taxon>
        <taxon>Pseudomonadati</taxon>
        <taxon>Pseudomonadota</taxon>
        <taxon>Gammaproteobacteria</taxon>
        <taxon>Cellvibrionales</taxon>
        <taxon>Halieaceae</taxon>
        <taxon>Aequoribacter</taxon>
    </lineage>
</organism>
<evidence type="ECO:0000313" key="2">
    <source>
        <dbReference type="Proteomes" id="UP000005615"/>
    </source>
</evidence>
<dbReference type="OrthoDB" id="5737974at2"/>
<sequence>MSAINPLLKAITERLDAIIIRLHAGLDCPPADQLRLEGLMQAAVLVSITSEADLQKLFEERYQDLTGRCIKTQFGDAWADFFQFPSLPLFAKPAPVQPTTKV</sequence>
<keyword evidence="2" id="KW-1185">Reference proteome</keyword>
<gene>
    <name evidence="1" type="ORF">IMCC3088_1623</name>
</gene>
<dbReference type="eggNOG" id="ENOG5034AV5">
    <property type="taxonomic scope" value="Bacteria"/>
</dbReference>
<dbReference type="STRING" id="2518989.IMCC3088_1623"/>
<proteinExistence type="predicted"/>
<protein>
    <submittedName>
        <fullName evidence="1">Uncharacterized protein</fullName>
    </submittedName>
</protein>
<evidence type="ECO:0000313" key="1">
    <source>
        <dbReference type="EMBL" id="EGG29581.1"/>
    </source>
</evidence>